<dbReference type="Proteomes" id="UP000018817">
    <property type="component" value="Unassembled WGS sequence"/>
</dbReference>
<dbReference type="RefSeq" id="XP_008911994.1">
    <property type="nucleotide sequence ID" value="XM_008913746.1"/>
</dbReference>
<protein>
    <submittedName>
        <fullName evidence="1">Uncharacterized protein</fullName>
    </submittedName>
</protein>
<dbReference type="EMBL" id="KI669615">
    <property type="protein sequence ID" value="ETN02779.1"/>
    <property type="molecule type" value="Genomic_DNA"/>
</dbReference>
<proteinExistence type="predicted"/>
<gene>
    <name evidence="1" type="ORF">PPTG_23891</name>
</gene>
<sequence>MQCGRYFGGWKRFCQQQNKKRQISKMNVVNKLKRVWKLWQVFRVSSINMETSSDMYSLTT</sequence>
<evidence type="ECO:0000313" key="1">
    <source>
        <dbReference type="EMBL" id="ETN02779.1"/>
    </source>
</evidence>
<reference evidence="2" key="1">
    <citation type="submission" date="2011-12" db="EMBL/GenBank/DDBJ databases">
        <authorList>
            <consortium name="The Broad Institute Genome Sequencing Platform"/>
            <person name="Russ C."/>
            <person name="Tyler B."/>
            <person name="Panabieres F."/>
            <person name="Shan W."/>
            <person name="Tripathy S."/>
            <person name="Grunwald N."/>
            <person name="Machado M."/>
            <person name="Young S.K."/>
            <person name="Zeng Q."/>
            <person name="Gargeya S."/>
            <person name="Fitzgerald M."/>
            <person name="Haas B."/>
            <person name="Abouelleil A."/>
            <person name="Alvarado L."/>
            <person name="Arachchi H.M."/>
            <person name="Berlin A."/>
            <person name="Chapman S.B."/>
            <person name="Gearin G."/>
            <person name="Goldberg J."/>
            <person name="Griggs A."/>
            <person name="Gujja S."/>
            <person name="Hansen M."/>
            <person name="Heiman D."/>
            <person name="Howarth C."/>
            <person name="Larimer J."/>
            <person name="Lui A."/>
            <person name="MacDonald P.J.P."/>
            <person name="McCowen C."/>
            <person name="Montmayeur A."/>
            <person name="Murphy C."/>
            <person name="Neiman D."/>
            <person name="Pearson M."/>
            <person name="Priest M."/>
            <person name="Roberts A."/>
            <person name="Saif S."/>
            <person name="Shea T."/>
            <person name="Sisk P."/>
            <person name="Stolte C."/>
            <person name="Sykes S."/>
            <person name="Wortman J."/>
            <person name="Nusbaum C."/>
            <person name="Birren B."/>
        </authorList>
    </citation>
    <scope>NUCLEOTIDE SEQUENCE [LARGE SCALE GENOMIC DNA]</scope>
    <source>
        <strain evidence="2">INRA-310</strain>
    </source>
</reference>
<dbReference type="GeneID" id="20192490"/>
<reference evidence="1 2" key="2">
    <citation type="submission" date="2013-11" db="EMBL/GenBank/DDBJ databases">
        <title>The Genome Sequence of Phytophthora parasitica INRA-310.</title>
        <authorList>
            <consortium name="The Broad Institute Genomics Platform"/>
            <person name="Russ C."/>
            <person name="Tyler B."/>
            <person name="Panabieres F."/>
            <person name="Shan W."/>
            <person name="Tripathy S."/>
            <person name="Grunwald N."/>
            <person name="Machado M."/>
            <person name="Johnson C.S."/>
            <person name="Arredondo F."/>
            <person name="Hong C."/>
            <person name="Coffey M."/>
            <person name="Young S.K."/>
            <person name="Zeng Q."/>
            <person name="Gargeya S."/>
            <person name="Fitzgerald M."/>
            <person name="Abouelleil A."/>
            <person name="Alvarado L."/>
            <person name="Chapman S.B."/>
            <person name="Gainer-Dewar J."/>
            <person name="Goldberg J."/>
            <person name="Griggs A."/>
            <person name="Gujja S."/>
            <person name="Hansen M."/>
            <person name="Howarth C."/>
            <person name="Imamovic A."/>
            <person name="Ireland A."/>
            <person name="Larimer J."/>
            <person name="McCowan C."/>
            <person name="Murphy C."/>
            <person name="Pearson M."/>
            <person name="Poon T.W."/>
            <person name="Priest M."/>
            <person name="Roberts A."/>
            <person name="Saif S."/>
            <person name="Shea T."/>
            <person name="Sykes S."/>
            <person name="Wortman J."/>
            <person name="Nusbaum C."/>
            <person name="Birren B."/>
        </authorList>
    </citation>
    <scope>NUCLEOTIDE SEQUENCE [LARGE SCALE GENOMIC DNA]</scope>
    <source>
        <strain evidence="1 2">INRA-310</strain>
    </source>
</reference>
<dbReference type="AlphaFoldDB" id="W2PRF1"/>
<accession>W2PRF1</accession>
<evidence type="ECO:0000313" key="2">
    <source>
        <dbReference type="Proteomes" id="UP000018817"/>
    </source>
</evidence>
<name>W2PRF1_PHYN3</name>
<organism evidence="1 2">
    <name type="scientific">Phytophthora nicotianae (strain INRA-310)</name>
    <name type="common">Phytophthora parasitica</name>
    <dbReference type="NCBI Taxonomy" id="761204"/>
    <lineage>
        <taxon>Eukaryota</taxon>
        <taxon>Sar</taxon>
        <taxon>Stramenopiles</taxon>
        <taxon>Oomycota</taxon>
        <taxon>Peronosporomycetes</taxon>
        <taxon>Peronosporales</taxon>
        <taxon>Peronosporaceae</taxon>
        <taxon>Phytophthora</taxon>
    </lineage>
</organism>
<dbReference type="VEuPathDB" id="FungiDB:PPTG_23891"/>